<evidence type="ECO:0000313" key="3">
    <source>
        <dbReference type="Proteomes" id="UP001066276"/>
    </source>
</evidence>
<organism evidence="2 3">
    <name type="scientific">Pleurodeles waltl</name>
    <name type="common">Iberian ribbed newt</name>
    <dbReference type="NCBI Taxonomy" id="8319"/>
    <lineage>
        <taxon>Eukaryota</taxon>
        <taxon>Metazoa</taxon>
        <taxon>Chordata</taxon>
        <taxon>Craniata</taxon>
        <taxon>Vertebrata</taxon>
        <taxon>Euteleostomi</taxon>
        <taxon>Amphibia</taxon>
        <taxon>Batrachia</taxon>
        <taxon>Caudata</taxon>
        <taxon>Salamandroidea</taxon>
        <taxon>Salamandridae</taxon>
        <taxon>Pleurodelinae</taxon>
        <taxon>Pleurodeles</taxon>
    </lineage>
</organism>
<dbReference type="AlphaFoldDB" id="A0AAV7WCA0"/>
<dbReference type="EMBL" id="JANPWB010000002">
    <property type="protein sequence ID" value="KAJ1210211.1"/>
    <property type="molecule type" value="Genomic_DNA"/>
</dbReference>
<gene>
    <name evidence="2" type="ORF">NDU88_005579</name>
</gene>
<sequence length="89" mass="10028">MLERLLVRYEVVPTDSRKRSTQPEQAGARQGKEQLGHPVGPGATQLRRGRGGMWSKGNCIVRPRRRAGFPHEEQWTVWLTVKPRTAGAP</sequence>
<accession>A0AAV7WCA0</accession>
<dbReference type="Proteomes" id="UP001066276">
    <property type="component" value="Chromosome 1_2"/>
</dbReference>
<reference evidence="2" key="1">
    <citation type="journal article" date="2022" name="bioRxiv">
        <title>Sequencing and chromosome-scale assembly of the giantPleurodeles waltlgenome.</title>
        <authorList>
            <person name="Brown T."/>
            <person name="Elewa A."/>
            <person name="Iarovenko S."/>
            <person name="Subramanian E."/>
            <person name="Araus A.J."/>
            <person name="Petzold A."/>
            <person name="Susuki M."/>
            <person name="Suzuki K.-i.T."/>
            <person name="Hayashi T."/>
            <person name="Toyoda A."/>
            <person name="Oliveira C."/>
            <person name="Osipova E."/>
            <person name="Leigh N.D."/>
            <person name="Simon A."/>
            <person name="Yun M.H."/>
        </authorList>
    </citation>
    <scope>NUCLEOTIDE SEQUENCE</scope>
    <source>
        <strain evidence="2">20211129_DDA</strain>
        <tissue evidence="2">Liver</tissue>
    </source>
</reference>
<keyword evidence="3" id="KW-1185">Reference proteome</keyword>
<comment type="caution">
    <text evidence="2">The sequence shown here is derived from an EMBL/GenBank/DDBJ whole genome shotgun (WGS) entry which is preliminary data.</text>
</comment>
<feature type="region of interest" description="Disordered" evidence="1">
    <location>
        <begin position="13"/>
        <end position="55"/>
    </location>
</feature>
<evidence type="ECO:0000256" key="1">
    <source>
        <dbReference type="SAM" id="MobiDB-lite"/>
    </source>
</evidence>
<evidence type="ECO:0000313" key="2">
    <source>
        <dbReference type="EMBL" id="KAJ1210211.1"/>
    </source>
</evidence>
<name>A0AAV7WCA0_PLEWA</name>
<protein>
    <submittedName>
        <fullName evidence="2">Uncharacterized protein</fullName>
    </submittedName>
</protein>
<proteinExistence type="predicted"/>